<dbReference type="InterPro" id="IPR036388">
    <property type="entry name" value="WH-like_DNA-bd_sf"/>
</dbReference>
<dbReference type="Proteomes" id="UP000886751">
    <property type="component" value="Unassembled WGS sequence"/>
</dbReference>
<dbReference type="SUPFAM" id="SSF88659">
    <property type="entry name" value="Sigma3 and sigma4 domains of RNA polymerase sigma factors"/>
    <property type="match status" value="1"/>
</dbReference>
<name>A0A9D1XZW3_9FIRM</name>
<reference evidence="1" key="2">
    <citation type="submission" date="2021-04" db="EMBL/GenBank/DDBJ databases">
        <authorList>
            <person name="Gilroy R."/>
        </authorList>
    </citation>
    <scope>NUCLEOTIDE SEQUENCE</scope>
    <source>
        <strain evidence="1">ChiHecec2B26-7398</strain>
    </source>
</reference>
<dbReference type="Pfam" id="PF07374">
    <property type="entry name" value="DUF1492"/>
    <property type="match status" value="1"/>
</dbReference>
<gene>
    <name evidence="1" type="ORF">H9846_04265</name>
</gene>
<proteinExistence type="predicted"/>
<dbReference type="AlphaFoldDB" id="A0A9D1XZW3"/>
<comment type="caution">
    <text evidence="1">The sequence shown here is derived from an EMBL/GenBank/DDBJ whole genome shotgun (WGS) entry which is preliminary data.</text>
</comment>
<evidence type="ECO:0000313" key="2">
    <source>
        <dbReference type="Proteomes" id="UP000886751"/>
    </source>
</evidence>
<evidence type="ECO:0000313" key="1">
    <source>
        <dbReference type="EMBL" id="HIX94653.1"/>
    </source>
</evidence>
<accession>A0A9D1XZW3</accession>
<sequence length="143" mass="16375">MTYPEKINWLRQYRAAVRREQMLEVELEAMRSAAERMTACLGGVPGAGPDPDRLPRAVERIEDTRKKLEQQIEECVERRFEVLRVVAAVPQADVQEVLRRRYILGQSYAEIADAMNLVIRRIYQIHRAGVLALDLGAEAKNIS</sequence>
<organism evidence="1 2">
    <name type="scientific">Candidatus Gemmiger excrementipullorum</name>
    <dbReference type="NCBI Taxonomy" id="2838610"/>
    <lineage>
        <taxon>Bacteria</taxon>
        <taxon>Bacillati</taxon>
        <taxon>Bacillota</taxon>
        <taxon>Clostridia</taxon>
        <taxon>Eubacteriales</taxon>
        <taxon>Gemmiger</taxon>
    </lineage>
</organism>
<reference evidence="1" key="1">
    <citation type="journal article" date="2021" name="PeerJ">
        <title>Extensive microbial diversity within the chicken gut microbiome revealed by metagenomics and culture.</title>
        <authorList>
            <person name="Gilroy R."/>
            <person name="Ravi A."/>
            <person name="Getino M."/>
            <person name="Pursley I."/>
            <person name="Horton D.L."/>
            <person name="Alikhan N.F."/>
            <person name="Baker D."/>
            <person name="Gharbi K."/>
            <person name="Hall N."/>
            <person name="Watson M."/>
            <person name="Adriaenssens E.M."/>
            <person name="Foster-Nyarko E."/>
            <person name="Jarju S."/>
            <person name="Secka A."/>
            <person name="Antonio M."/>
            <person name="Oren A."/>
            <person name="Chaudhuri R.R."/>
            <person name="La Ragione R."/>
            <person name="Hildebrand F."/>
            <person name="Pallen M.J."/>
        </authorList>
    </citation>
    <scope>NUCLEOTIDE SEQUENCE</scope>
    <source>
        <strain evidence="1">ChiHecec2B26-7398</strain>
    </source>
</reference>
<dbReference type="InterPro" id="IPR013324">
    <property type="entry name" value="RNA_pol_sigma_r3/r4-like"/>
</dbReference>
<dbReference type="EMBL" id="DXEI01000066">
    <property type="protein sequence ID" value="HIX94653.1"/>
    <property type="molecule type" value="Genomic_DNA"/>
</dbReference>
<protein>
    <submittedName>
        <fullName evidence="1">DUF1492 domain-containing protein</fullName>
    </submittedName>
</protein>
<dbReference type="Gene3D" id="1.10.10.10">
    <property type="entry name" value="Winged helix-like DNA-binding domain superfamily/Winged helix DNA-binding domain"/>
    <property type="match status" value="1"/>
</dbReference>
<dbReference type="InterPro" id="IPR010861">
    <property type="entry name" value="DUF1492"/>
</dbReference>